<accession>A0ABU7GYI8</accession>
<dbReference type="Proteomes" id="UP001329505">
    <property type="component" value="Unassembled WGS sequence"/>
</dbReference>
<dbReference type="EMBL" id="JAZDQQ010000032">
    <property type="protein sequence ID" value="MEE1883366.1"/>
    <property type="molecule type" value="Genomic_DNA"/>
</dbReference>
<evidence type="ECO:0000313" key="2">
    <source>
        <dbReference type="Proteomes" id="UP001329505"/>
    </source>
</evidence>
<sequence>MLIALSGGSPSEREAIATRLVRSGKTRLVEFSRPAPKGCYGAQRLSVLRAGLGKQAARARPVGVVVTHCLCEQEAALVRELGGVVWHLYRRPSATVVIRNGDPIVTDCDDGWAHVRSPLEALSELILAKAS</sequence>
<organism evidence="1 2">
    <name type="scientific">Pseudomonas soli</name>
    <dbReference type="NCBI Taxonomy" id="1306993"/>
    <lineage>
        <taxon>Bacteria</taxon>
        <taxon>Pseudomonadati</taxon>
        <taxon>Pseudomonadota</taxon>
        <taxon>Gammaproteobacteria</taxon>
        <taxon>Pseudomonadales</taxon>
        <taxon>Pseudomonadaceae</taxon>
        <taxon>Pseudomonas</taxon>
    </lineage>
</organism>
<keyword evidence="2" id="KW-1185">Reference proteome</keyword>
<protein>
    <submittedName>
        <fullName evidence="1">Uncharacterized protein</fullName>
    </submittedName>
</protein>
<proteinExistence type="predicted"/>
<comment type="caution">
    <text evidence="1">The sequence shown here is derived from an EMBL/GenBank/DDBJ whole genome shotgun (WGS) entry which is preliminary data.</text>
</comment>
<gene>
    <name evidence="1" type="ORF">V0R55_24690</name>
</gene>
<name>A0ABU7GYI8_9PSED</name>
<reference evidence="1 2" key="1">
    <citation type="submission" date="2024-01" db="EMBL/GenBank/DDBJ databases">
        <title>Unpublished Manusciprt.</title>
        <authorList>
            <person name="Duman M."/>
            <person name="Valdes E.G."/>
            <person name="Ajmi N."/>
            <person name="Altun S."/>
            <person name="Saticioglu I.B."/>
        </authorList>
    </citation>
    <scope>NUCLEOTIDE SEQUENCE [LARGE SCALE GENOMIC DNA]</scope>
    <source>
        <strain evidence="1 2">139P</strain>
    </source>
</reference>
<dbReference type="RefSeq" id="WP_330126543.1">
    <property type="nucleotide sequence ID" value="NZ_JAZDQQ010000032.1"/>
</dbReference>
<evidence type="ECO:0000313" key="1">
    <source>
        <dbReference type="EMBL" id="MEE1883366.1"/>
    </source>
</evidence>